<sequence>MRSLRLLPFALIVLSLLIAGCVQENNSVQNNYSVQGNNSAQETSISPSESQIKQFLEEKNVTSLANRTVGNSTVVLYENESEMGVYQISIDETGKMSWTQLSWANNSAFTPVSIGSRATGVPFVAVIINNDQMLKKAYKVTVVFRNKDEVTELVNNSKGIIIPDENVRNGNVGWSSVTVFDKDNNVLFKKD</sequence>
<reference evidence="2" key="1">
    <citation type="submission" date="2017-06" db="EMBL/GenBank/DDBJ databases">
        <authorList>
            <person name="Cremers G."/>
        </authorList>
    </citation>
    <scope>NUCLEOTIDE SEQUENCE [LARGE SCALE GENOMIC DNA]</scope>
</reference>
<keyword evidence="2" id="KW-1185">Reference proteome</keyword>
<gene>
    <name evidence="1" type="ORF">MNV_150002</name>
</gene>
<organism evidence="1 2">
    <name type="scientific">Candidatus Methanoperedens nitratireducens</name>
    <dbReference type="NCBI Taxonomy" id="1392998"/>
    <lineage>
        <taxon>Archaea</taxon>
        <taxon>Methanobacteriati</taxon>
        <taxon>Methanobacteriota</taxon>
        <taxon>Stenosarchaea group</taxon>
        <taxon>Methanomicrobia</taxon>
        <taxon>Methanosarcinales</taxon>
        <taxon>ANME-2 cluster</taxon>
        <taxon>Candidatus Methanoperedentaceae</taxon>
        <taxon>Candidatus Methanoperedens</taxon>
    </lineage>
</organism>
<accession>A0A284VL29</accession>
<dbReference type="PROSITE" id="PS51257">
    <property type="entry name" value="PROKAR_LIPOPROTEIN"/>
    <property type="match status" value="1"/>
</dbReference>
<dbReference type="AlphaFoldDB" id="A0A284VL29"/>
<dbReference type="EMBL" id="FZMP01000057">
    <property type="protein sequence ID" value="SNQ59974.1"/>
    <property type="molecule type" value="Genomic_DNA"/>
</dbReference>
<evidence type="ECO:0000313" key="2">
    <source>
        <dbReference type="Proteomes" id="UP000218615"/>
    </source>
</evidence>
<protein>
    <recommendedName>
        <fullName evidence="3">Lipoprotein</fullName>
    </recommendedName>
</protein>
<name>A0A284VL29_9EURY</name>
<evidence type="ECO:0000313" key="1">
    <source>
        <dbReference type="EMBL" id="SNQ59974.1"/>
    </source>
</evidence>
<dbReference type="Proteomes" id="UP000218615">
    <property type="component" value="Unassembled WGS sequence"/>
</dbReference>
<proteinExistence type="predicted"/>
<evidence type="ECO:0008006" key="3">
    <source>
        <dbReference type="Google" id="ProtNLM"/>
    </source>
</evidence>